<dbReference type="PANTHER" id="PTHR19308">
    <property type="entry name" value="PHOSPHATIDYLCHOLINE TRANSFER PROTEIN"/>
    <property type="match status" value="1"/>
</dbReference>
<keyword evidence="7" id="KW-0282">Flagellum</keyword>
<dbReference type="PROSITE" id="PS50848">
    <property type="entry name" value="START"/>
    <property type="match status" value="1"/>
</dbReference>
<dbReference type="InterPro" id="IPR023393">
    <property type="entry name" value="START-like_dom_sf"/>
</dbReference>
<dbReference type="Pfam" id="PF01852">
    <property type="entry name" value="START"/>
    <property type="match status" value="1"/>
</dbReference>
<keyword evidence="8" id="KW-0007">Acetylation</keyword>
<keyword evidence="19" id="KW-1185">Reference proteome</keyword>
<evidence type="ECO:0000256" key="2">
    <source>
        <dbReference type="ARBA" id="ARBA00004370"/>
    </source>
</evidence>
<reference evidence="19" key="1">
    <citation type="submission" date="2022-06" db="EMBL/GenBank/DDBJ databases">
        <authorList>
            <person name="Berger JAMES D."/>
            <person name="Berger JAMES D."/>
        </authorList>
    </citation>
    <scope>NUCLEOTIDE SEQUENCE [LARGE SCALE GENOMIC DNA]</scope>
</reference>
<keyword evidence="4" id="KW-0813">Transport</keyword>
<sequence>MSIPGIGEITSDTSFLTKVVDEYVVGSSWTQEYSKNDVKIWSKCSDNNGIKAFKASALFKGVSGPALFDCLMDSQYRKQWDKAMIEGYELCQVNSQSDIGYYSLRSPPGLRNRDFVLQRTWTKFENEYVIASHSVFHKGLPVRKQFIRALSHMNAYIIRILSPDSCEMTYVTHCDPRGKLPIWVINKATQFMAPRAIQLLYKACTKYDAWKQSNNPDQKPWLYSHQNSLPNLCWDDVEQTANLGPVDDDASASGGGDDTSGQLTPLDDERSGGGVFDRSDSFNDSEDFQPIMTVVDNQMQSCVPQAQTTAATTALTTVSDSG</sequence>
<evidence type="ECO:0000256" key="14">
    <source>
        <dbReference type="ARBA" id="ARBA00070345"/>
    </source>
</evidence>
<evidence type="ECO:0000256" key="7">
    <source>
        <dbReference type="ARBA" id="ARBA00022846"/>
    </source>
</evidence>
<reference evidence="20" key="2">
    <citation type="submission" date="2023-11" db="UniProtKB">
        <authorList>
            <consortium name="WormBaseParasite"/>
        </authorList>
    </citation>
    <scope>IDENTIFICATION</scope>
</reference>
<dbReference type="GO" id="GO:0008289">
    <property type="term" value="F:lipid binding"/>
    <property type="evidence" value="ECO:0007669"/>
    <property type="project" value="UniProtKB-KW"/>
</dbReference>
<evidence type="ECO:0000256" key="11">
    <source>
        <dbReference type="ARBA" id="ARBA00023121"/>
    </source>
</evidence>
<keyword evidence="6" id="KW-0597">Phosphoprotein</keyword>
<keyword evidence="10" id="KW-0969">Cilium</keyword>
<dbReference type="GO" id="GO:0005829">
    <property type="term" value="C:cytosol"/>
    <property type="evidence" value="ECO:0007669"/>
    <property type="project" value="UniProtKB-ARBA"/>
</dbReference>
<dbReference type="FunFam" id="3.30.530.20:FF:000008">
    <property type="entry name" value="START domain containing 10"/>
    <property type="match status" value="1"/>
</dbReference>
<dbReference type="SMART" id="SM00234">
    <property type="entry name" value="START"/>
    <property type="match status" value="1"/>
</dbReference>
<keyword evidence="12" id="KW-0472">Membrane</keyword>
<evidence type="ECO:0000256" key="9">
    <source>
        <dbReference type="ARBA" id="ARBA00023055"/>
    </source>
</evidence>
<dbReference type="Gene3D" id="3.30.530.20">
    <property type="match status" value="1"/>
</dbReference>
<evidence type="ECO:0000259" key="18">
    <source>
        <dbReference type="PROSITE" id="PS50848"/>
    </source>
</evidence>
<dbReference type="GO" id="GO:0031514">
    <property type="term" value="C:motile cilium"/>
    <property type="evidence" value="ECO:0007669"/>
    <property type="project" value="UniProtKB-SubCell"/>
</dbReference>
<keyword evidence="9" id="KW-0445">Lipid transport</keyword>
<proteinExistence type="predicted"/>
<feature type="region of interest" description="Disordered" evidence="17">
    <location>
        <begin position="243"/>
        <end position="288"/>
    </location>
</feature>
<comment type="subcellular location">
    <subcellularLocation>
        <location evidence="1">Cell projection</location>
        <location evidence="1">Cilium</location>
        <location evidence="1">Flagellum</location>
    </subcellularLocation>
    <subcellularLocation>
        <location evidence="3">Cytoplasm</location>
    </subcellularLocation>
    <subcellularLocation>
        <location evidence="2">Membrane</location>
    </subcellularLocation>
</comment>
<dbReference type="InterPro" id="IPR041951">
    <property type="entry name" value="STARD10_START"/>
</dbReference>
<evidence type="ECO:0000256" key="1">
    <source>
        <dbReference type="ARBA" id="ARBA00004230"/>
    </source>
</evidence>
<evidence type="ECO:0000256" key="17">
    <source>
        <dbReference type="SAM" id="MobiDB-lite"/>
    </source>
</evidence>
<feature type="domain" description="START" evidence="18">
    <location>
        <begin position="29"/>
        <end position="209"/>
    </location>
</feature>
<protein>
    <recommendedName>
        <fullName evidence="14">START domain-containing protein 10</fullName>
    </recommendedName>
    <alternativeName>
        <fullName evidence="15">PCTP-like protein</fullName>
    </alternativeName>
    <alternativeName>
        <fullName evidence="16">StAR-related lipid transfer protein 10</fullName>
    </alternativeName>
</protein>
<evidence type="ECO:0000256" key="5">
    <source>
        <dbReference type="ARBA" id="ARBA00022490"/>
    </source>
</evidence>
<evidence type="ECO:0000256" key="3">
    <source>
        <dbReference type="ARBA" id="ARBA00004496"/>
    </source>
</evidence>
<evidence type="ECO:0000313" key="20">
    <source>
        <dbReference type="WBParaSite" id="TREG1_62450.1"/>
    </source>
</evidence>
<dbReference type="WBParaSite" id="TREG1_62450.1">
    <property type="protein sequence ID" value="TREG1_62450.1"/>
    <property type="gene ID" value="TREG1_62450"/>
</dbReference>
<dbReference type="GO" id="GO:0016020">
    <property type="term" value="C:membrane"/>
    <property type="evidence" value="ECO:0007669"/>
    <property type="project" value="UniProtKB-SubCell"/>
</dbReference>
<evidence type="ECO:0000256" key="16">
    <source>
        <dbReference type="ARBA" id="ARBA00080073"/>
    </source>
</evidence>
<accession>A0AA85K2T5</accession>
<keyword evidence="11" id="KW-0446">Lipid-binding</keyword>
<dbReference type="PANTHER" id="PTHR19308:SF14">
    <property type="entry name" value="START DOMAIN-CONTAINING PROTEIN"/>
    <property type="match status" value="1"/>
</dbReference>
<evidence type="ECO:0000256" key="10">
    <source>
        <dbReference type="ARBA" id="ARBA00023069"/>
    </source>
</evidence>
<evidence type="ECO:0000256" key="15">
    <source>
        <dbReference type="ARBA" id="ARBA00076937"/>
    </source>
</evidence>
<dbReference type="Proteomes" id="UP000050795">
    <property type="component" value="Unassembled WGS sequence"/>
</dbReference>
<organism evidence="19 20">
    <name type="scientific">Trichobilharzia regenti</name>
    <name type="common">Nasal bird schistosome</name>
    <dbReference type="NCBI Taxonomy" id="157069"/>
    <lineage>
        <taxon>Eukaryota</taxon>
        <taxon>Metazoa</taxon>
        <taxon>Spiralia</taxon>
        <taxon>Lophotrochozoa</taxon>
        <taxon>Platyhelminthes</taxon>
        <taxon>Trematoda</taxon>
        <taxon>Digenea</taxon>
        <taxon>Strigeidida</taxon>
        <taxon>Schistosomatoidea</taxon>
        <taxon>Schistosomatidae</taxon>
        <taxon>Trichobilharzia</taxon>
    </lineage>
</organism>
<keyword evidence="5" id="KW-0963">Cytoplasm</keyword>
<evidence type="ECO:0000256" key="4">
    <source>
        <dbReference type="ARBA" id="ARBA00022448"/>
    </source>
</evidence>
<evidence type="ECO:0000256" key="6">
    <source>
        <dbReference type="ARBA" id="ARBA00022553"/>
    </source>
</evidence>
<dbReference type="CDD" id="cd08871">
    <property type="entry name" value="START_STARD10-like"/>
    <property type="match status" value="1"/>
</dbReference>
<dbReference type="AlphaFoldDB" id="A0AA85K2T5"/>
<evidence type="ECO:0000256" key="8">
    <source>
        <dbReference type="ARBA" id="ARBA00022990"/>
    </source>
</evidence>
<evidence type="ECO:0000313" key="19">
    <source>
        <dbReference type="Proteomes" id="UP000050795"/>
    </source>
</evidence>
<dbReference type="InterPro" id="IPR002913">
    <property type="entry name" value="START_lipid-bd_dom"/>
</dbReference>
<dbReference type="GO" id="GO:0006869">
    <property type="term" value="P:lipid transport"/>
    <property type="evidence" value="ECO:0007669"/>
    <property type="project" value="UniProtKB-KW"/>
</dbReference>
<dbReference type="SUPFAM" id="SSF55961">
    <property type="entry name" value="Bet v1-like"/>
    <property type="match status" value="1"/>
</dbReference>
<name>A0AA85K2T5_TRIRE</name>
<keyword evidence="13" id="KW-0966">Cell projection</keyword>
<evidence type="ECO:0000256" key="12">
    <source>
        <dbReference type="ARBA" id="ARBA00023136"/>
    </source>
</evidence>
<evidence type="ECO:0000256" key="13">
    <source>
        <dbReference type="ARBA" id="ARBA00023273"/>
    </source>
</evidence>
<dbReference type="InterPro" id="IPR051213">
    <property type="entry name" value="START_lipid_transfer"/>
</dbReference>
<feature type="compositionally biased region" description="Basic and acidic residues" evidence="17">
    <location>
        <begin position="267"/>
        <end position="281"/>
    </location>
</feature>